<dbReference type="PANTHER" id="PTHR37422">
    <property type="entry name" value="TEICHURONIC ACID BIOSYNTHESIS PROTEIN TUAE"/>
    <property type="match status" value="1"/>
</dbReference>
<dbReference type="Pfam" id="PF04932">
    <property type="entry name" value="Wzy_C"/>
    <property type="match status" value="1"/>
</dbReference>
<dbReference type="InterPro" id="IPR051533">
    <property type="entry name" value="WaaL-like"/>
</dbReference>
<feature type="transmembrane region" description="Helical" evidence="5">
    <location>
        <begin position="207"/>
        <end position="223"/>
    </location>
</feature>
<feature type="transmembrane region" description="Helical" evidence="5">
    <location>
        <begin position="25"/>
        <end position="43"/>
    </location>
</feature>
<evidence type="ECO:0000256" key="5">
    <source>
        <dbReference type="SAM" id="Phobius"/>
    </source>
</evidence>
<feature type="transmembrane region" description="Helical" evidence="5">
    <location>
        <begin position="178"/>
        <end position="195"/>
    </location>
</feature>
<feature type="transmembrane region" description="Helical" evidence="5">
    <location>
        <begin position="251"/>
        <end position="268"/>
    </location>
</feature>
<evidence type="ECO:0000256" key="1">
    <source>
        <dbReference type="ARBA" id="ARBA00004141"/>
    </source>
</evidence>
<protein>
    <recommendedName>
        <fullName evidence="6">O-antigen ligase-related domain-containing protein</fullName>
    </recommendedName>
</protein>
<organism evidence="7 8">
    <name type="scientific">Bermanella marisrubri</name>
    <dbReference type="NCBI Taxonomy" id="207949"/>
    <lineage>
        <taxon>Bacteria</taxon>
        <taxon>Pseudomonadati</taxon>
        <taxon>Pseudomonadota</taxon>
        <taxon>Gammaproteobacteria</taxon>
        <taxon>Oceanospirillales</taxon>
        <taxon>Oceanospirillaceae</taxon>
        <taxon>Bermanella</taxon>
    </lineage>
</organism>
<feature type="transmembrane region" description="Helical" evidence="5">
    <location>
        <begin position="331"/>
        <end position="358"/>
    </location>
</feature>
<feature type="domain" description="O-antigen ligase-related" evidence="6">
    <location>
        <begin position="210"/>
        <end position="347"/>
    </location>
</feature>
<evidence type="ECO:0000256" key="3">
    <source>
        <dbReference type="ARBA" id="ARBA00022989"/>
    </source>
</evidence>
<dbReference type="InterPro" id="IPR007016">
    <property type="entry name" value="O-antigen_ligase-rel_domated"/>
</dbReference>
<feature type="transmembrane region" description="Helical" evidence="5">
    <location>
        <begin position="229"/>
        <end position="246"/>
    </location>
</feature>
<dbReference type="HOGENOM" id="CLU_673808_0_0_6"/>
<dbReference type="PANTHER" id="PTHR37422:SF17">
    <property type="entry name" value="O-ANTIGEN LIGASE"/>
    <property type="match status" value="1"/>
</dbReference>
<dbReference type="GO" id="GO:0016020">
    <property type="term" value="C:membrane"/>
    <property type="evidence" value="ECO:0007669"/>
    <property type="project" value="UniProtKB-SubCell"/>
</dbReference>
<proteinExistence type="predicted"/>
<dbReference type="EMBL" id="AAQH01000002">
    <property type="protein sequence ID" value="EAT13141.1"/>
    <property type="molecule type" value="Genomic_DNA"/>
</dbReference>
<evidence type="ECO:0000256" key="4">
    <source>
        <dbReference type="ARBA" id="ARBA00023136"/>
    </source>
</evidence>
<keyword evidence="4 5" id="KW-0472">Membrane</keyword>
<feature type="transmembrane region" description="Helical" evidence="5">
    <location>
        <begin position="81"/>
        <end position="103"/>
    </location>
</feature>
<sequence length="408" mass="47236">MLLIALMIGGLYVHSISFFLGIKFHHLAIVFAFLILCFGYYSFKMWEYNLILLISKFYILLIVLALVSSCTSVFGIQSVKYTAYLLIIFAFSLVFVSNIPLFLRHPNIVLFIHALLFSLSILIYLGITHYYKGSDFYHLFHSLESRVDVANTWYSFVFPEYGGSILRFNGYNLDPNVWGVYALFAFWFLVVLVCIAREEGYLYSKKLFLFTMVLSVISLVLTFSRGTYVAFFLSLFVYFSLTPSWIKKFKFIFFSFVFVSFIMFLYVNEATVKDFVDLKLFGEDVGDNPRILKWSFYLDRIWSSDLHEFLFGVGLIDLFDWFKGTTMHNTYLQIFLSFGLIGFFIFLLVFFLAVLGCIRSTSKELLSINFAMLSAISASVFFVDMMYSPVLWIGLAFPTMASTVLKES</sequence>
<keyword evidence="8" id="KW-1185">Reference proteome</keyword>
<name>Q1N4G2_9GAMM</name>
<dbReference type="STRING" id="207949.RED65_00235"/>
<dbReference type="AlphaFoldDB" id="Q1N4G2"/>
<feature type="transmembrane region" description="Helical" evidence="5">
    <location>
        <begin position="110"/>
        <end position="131"/>
    </location>
</feature>
<evidence type="ECO:0000259" key="6">
    <source>
        <dbReference type="Pfam" id="PF04932"/>
    </source>
</evidence>
<keyword evidence="2 5" id="KW-0812">Transmembrane</keyword>
<dbReference type="Proteomes" id="UP000004263">
    <property type="component" value="Unassembled WGS sequence"/>
</dbReference>
<evidence type="ECO:0000313" key="7">
    <source>
        <dbReference type="EMBL" id="EAT13141.1"/>
    </source>
</evidence>
<gene>
    <name evidence="7" type="ORF">RED65_00235</name>
</gene>
<evidence type="ECO:0000313" key="8">
    <source>
        <dbReference type="Proteomes" id="UP000004263"/>
    </source>
</evidence>
<feature type="transmembrane region" description="Helical" evidence="5">
    <location>
        <begin position="50"/>
        <end position="75"/>
    </location>
</feature>
<keyword evidence="3 5" id="KW-1133">Transmembrane helix</keyword>
<comment type="caution">
    <text evidence="7">The sequence shown here is derived from an EMBL/GenBank/DDBJ whole genome shotgun (WGS) entry which is preliminary data.</text>
</comment>
<evidence type="ECO:0000256" key="2">
    <source>
        <dbReference type="ARBA" id="ARBA00022692"/>
    </source>
</evidence>
<feature type="transmembrane region" description="Helical" evidence="5">
    <location>
        <begin position="365"/>
        <end position="383"/>
    </location>
</feature>
<comment type="subcellular location">
    <subcellularLocation>
        <location evidence="1">Membrane</location>
        <topology evidence="1">Multi-pass membrane protein</topology>
    </subcellularLocation>
</comment>
<accession>Q1N4G2</accession>
<reference evidence="7 8" key="1">
    <citation type="submission" date="2006-03" db="EMBL/GenBank/DDBJ databases">
        <authorList>
            <person name="Pinhassi J."/>
            <person name="Pedros-Alio C."/>
            <person name="Ferriera S."/>
            <person name="Johnson J."/>
            <person name="Kravitz S."/>
            <person name="Halpern A."/>
            <person name="Remington K."/>
            <person name="Beeson K."/>
            <person name="Tran B."/>
            <person name="Rogers Y.-H."/>
            <person name="Friedman R."/>
            <person name="Venter J.C."/>
        </authorList>
    </citation>
    <scope>NUCLEOTIDE SEQUENCE [LARGE SCALE GENOMIC DNA]</scope>
    <source>
        <strain evidence="7 8">RED65</strain>
    </source>
</reference>